<sequence>MDTRELYENLKGLGSVDSADDFSYLFGYGSSTIRSQWAKRLSPDLGAWLRFWFSLNEIAEDTEETINTVHNSERGAYEAGLEKLRKLQSRVWQHVTELAS</sequence>
<dbReference type="EMBL" id="BMHV01000043">
    <property type="protein sequence ID" value="GGF75960.1"/>
    <property type="molecule type" value="Genomic_DNA"/>
</dbReference>
<dbReference type="AlphaFoldDB" id="A0A917C9B7"/>
<gene>
    <name evidence="1" type="ORF">GCM10011332_32430</name>
</gene>
<accession>A0A917C9B7</accession>
<name>A0A917C9B7_9PROT</name>
<dbReference type="Proteomes" id="UP000632498">
    <property type="component" value="Unassembled WGS sequence"/>
</dbReference>
<organism evidence="1 2">
    <name type="scientific">Terasakiella brassicae</name>
    <dbReference type="NCBI Taxonomy" id="1634917"/>
    <lineage>
        <taxon>Bacteria</taxon>
        <taxon>Pseudomonadati</taxon>
        <taxon>Pseudomonadota</taxon>
        <taxon>Alphaproteobacteria</taxon>
        <taxon>Rhodospirillales</taxon>
        <taxon>Terasakiellaceae</taxon>
        <taxon>Terasakiella</taxon>
    </lineage>
</organism>
<evidence type="ECO:0000313" key="1">
    <source>
        <dbReference type="EMBL" id="GGF75960.1"/>
    </source>
</evidence>
<proteinExistence type="predicted"/>
<comment type="caution">
    <text evidence="1">The sequence shown here is derived from an EMBL/GenBank/DDBJ whole genome shotgun (WGS) entry which is preliminary data.</text>
</comment>
<protein>
    <submittedName>
        <fullName evidence="1">Uncharacterized protein</fullName>
    </submittedName>
</protein>
<reference evidence="1" key="2">
    <citation type="submission" date="2020-09" db="EMBL/GenBank/DDBJ databases">
        <authorList>
            <person name="Sun Q."/>
            <person name="Zhou Y."/>
        </authorList>
    </citation>
    <scope>NUCLEOTIDE SEQUENCE</scope>
    <source>
        <strain evidence="1">CGMCC 1.15254</strain>
    </source>
</reference>
<evidence type="ECO:0000313" key="2">
    <source>
        <dbReference type="Proteomes" id="UP000632498"/>
    </source>
</evidence>
<reference evidence="1" key="1">
    <citation type="journal article" date="2014" name="Int. J. Syst. Evol. Microbiol.">
        <title>Complete genome sequence of Corynebacterium casei LMG S-19264T (=DSM 44701T), isolated from a smear-ripened cheese.</title>
        <authorList>
            <consortium name="US DOE Joint Genome Institute (JGI-PGF)"/>
            <person name="Walter F."/>
            <person name="Albersmeier A."/>
            <person name="Kalinowski J."/>
            <person name="Ruckert C."/>
        </authorList>
    </citation>
    <scope>NUCLEOTIDE SEQUENCE</scope>
    <source>
        <strain evidence="1">CGMCC 1.15254</strain>
    </source>
</reference>
<keyword evidence="2" id="KW-1185">Reference proteome</keyword>